<accession>A0A0V1Q5R2</accession>
<dbReference type="SMART" id="SM00320">
    <property type="entry name" value="WD40"/>
    <property type="match status" value="1"/>
</dbReference>
<dbReference type="InterPro" id="IPR024977">
    <property type="entry name" value="Apc4-like_WD40_dom"/>
</dbReference>
<keyword evidence="9" id="KW-1185">Reference proteome</keyword>
<dbReference type="Pfam" id="PF12894">
    <property type="entry name" value="ANAPC4_WD40"/>
    <property type="match status" value="1"/>
</dbReference>
<dbReference type="InterPro" id="IPR036322">
    <property type="entry name" value="WD40_repeat_dom_sf"/>
</dbReference>
<evidence type="ECO:0000256" key="2">
    <source>
        <dbReference type="ARBA" id="ARBA00022618"/>
    </source>
</evidence>
<dbReference type="Pfam" id="PF12896">
    <property type="entry name" value="ANAPC4"/>
    <property type="match status" value="1"/>
</dbReference>
<keyword evidence="2" id="KW-0132">Cell division</keyword>
<feature type="domain" description="Anaphase-promoting complex subunit 4-like WD40" evidence="6">
    <location>
        <begin position="23"/>
        <end position="109"/>
    </location>
</feature>
<dbReference type="GO" id="GO:0031145">
    <property type="term" value="P:anaphase-promoting complex-dependent catabolic process"/>
    <property type="evidence" value="ECO:0007669"/>
    <property type="project" value="InterPro"/>
</dbReference>
<evidence type="ECO:0000259" key="6">
    <source>
        <dbReference type="Pfam" id="PF12894"/>
    </source>
</evidence>
<evidence type="ECO:0000256" key="5">
    <source>
        <dbReference type="ARBA" id="ARBA00023306"/>
    </source>
</evidence>
<dbReference type="Gene3D" id="2.130.10.10">
    <property type="entry name" value="YVTN repeat-like/Quinoprotein amine dehydrogenase"/>
    <property type="match status" value="1"/>
</dbReference>
<dbReference type="InterPro" id="IPR015943">
    <property type="entry name" value="WD40/YVTN_repeat-like_dom_sf"/>
</dbReference>
<evidence type="ECO:0000256" key="4">
    <source>
        <dbReference type="ARBA" id="ARBA00022786"/>
    </source>
</evidence>
<dbReference type="InterPro" id="IPR024790">
    <property type="entry name" value="APC4_long_dom"/>
</dbReference>
<dbReference type="GO" id="GO:0005680">
    <property type="term" value="C:anaphase-promoting complex"/>
    <property type="evidence" value="ECO:0007669"/>
    <property type="project" value="InterPro"/>
</dbReference>
<dbReference type="InterPro" id="IPR001680">
    <property type="entry name" value="WD40_rpt"/>
</dbReference>
<evidence type="ECO:0000313" key="9">
    <source>
        <dbReference type="Proteomes" id="UP000054251"/>
    </source>
</evidence>
<evidence type="ECO:0000259" key="7">
    <source>
        <dbReference type="Pfam" id="PF12896"/>
    </source>
</evidence>
<keyword evidence="5" id="KW-0131">Cell cycle</keyword>
<dbReference type="GO" id="GO:0051301">
    <property type="term" value="P:cell division"/>
    <property type="evidence" value="ECO:0007669"/>
    <property type="project" value="UniProtKB-KW"/>
</dbReference>
<dbReference type="GO" id="GO:0034399">
    <property type="term" value="C:nuclear periphery"/>
    <property type="evidence" value="ECO:0007669"/>
    <property type="project" value="TreeGrafter"/>
</dbReference>
<keyword evidence="4" id="KW-0833">Ubl conjugation pathway</keyword>
<proteinExistence type="predicted"/>
<protein>
    <recommendedName>
        <fullName evidence="1">Anaphase-promoting complex subunit 4</fullName>
    </recommendedName>
</protein>
<dbReference type="PANTHER" id="PTHR13260">
    <property type="entry name" value="ANAPHASE PROMOTING COMPLEX SUBUNIT 4 APC4"/>
    <property type="match status" value="1"/>
</dbReference>
<feature type="domain" description="Anaphase-promoting complex subunit 4 long" evidence="7">
    <location>
        <begin position="232"/>
        <end position="450"/>
    </location>
</feature>
<reference evidence="8 9" key="1">
    <citation type="submission" date="2015-11" db="EMBL/GenBank/DDBJ databases">
        <title>The genome of Debaryomyces fabryi.</title>
        <authorList>
            <person name="Tafer H."/>
            <person name="Lopandic K."/>
        </authorList>
    </citation>
    <scope>NUCLEOTIDE SEQUENCE [LARGE SCALE GENOMIC DNA]</scope>
    <source>
        <strain evidence="8 9">CBS 789</strain>
    </source>
</reference>
<comment type="caution">
    <text evidence="8">The sequence shown here is derived from an EMBL/GenBank/DDBJ whole genome shotgun (WGS) entry which is preliminary data.</text>
</comment>
<dbReference type="EMBL" id="LMYN01000004">
    <property type="protein sequence ID" value="KSA03854.1"/>
    <property type="molecule type" value="Genomic_DNA"/>
</dbReference>
<keyword evidence="3" id="KW-0498">Mitosis</keyword>
<evidence type="ECO:0000256" key="1">
    <source>
        <dbReference type="ARBA" id="ARBA00016067"/>
    </source>
</evidence>
<dbReference type="InterPro" id="IPR024789">
    <property type="entry name" value="APC4"/>
</dbReference>
<dbReference type="SUPFAM" id="SSF50978">
    <property type="entry name" value="WD40 repeat-like"/>
    <property type="match status" value="1"/>
</dbReference>
<evidence type="ECO:0000313" key="8">
    <source>
        <dbReference type="EMBL" id="KSA03854.1"/>
    </source>
</evidence>
<dbReference type="Proteomes" id="UP000054251">
    <property type="component" value="Unassembled WGS sequence"/>
</dbReference>
<name>A0A0V1Q5R2_9ASCO</name>
<gene>
    <name evidence="8" type="ORF">AC631_00309</name>
</gene>
<dbReference type="OrthoDB" id="2110451at2759"/>
<dbReference type="RefSeq" id="XP_015469956.1">
    <property type="nucleotide sequence ID" value="XM_015609139.1"/>
</dbReference>
<dbReference type="GeneID" id="26837318"/>
<organism evidence="8 9">
    <name type="scientific">Debaryomyces fabryi</name>
    <dbReference type="NCBI Taxonomy" id="58627"/>
    <lineage>
        <taxon>Eukaryota</taxon>
        <taxon>Fungi</taxon>
        <taxon>Dikarya</taxon>
        <taxon>Ascomycota</taxon>
        <taxon>Saccharomycotina</taxon>
        <taxon>Pichiomycetes</taxon>
        <taxon>Debaryomycetaceae</taxon>
        <taxon>Debaryomyces</taxon>
    </lineage>
</organism>
<dbReference type="GO" id="GO:0070979">
    <property type="term" value="P:protein K11-linked ubiquitination"/>
    <property type="evidence" value="ECO:0007669"/>
    <property type="project" value="TreeGrafter"/>
</dbReference>
<dbReference type="AlphaFoldDB" id="A0A0V1Q5R2"/>
<dbReference type="PANTHER" id="PTHR13260:SF0">
    <property type="entry name" value="ANAPHASE-PROMOTING COMPLEX SUBUNIT 4"/>
    <property type="match status" value="1"/>
</dbReference>
<evidence type="ECO:0000256" key="3">
    <source>
        <dbReference type="ARBA" id="ARBA00022776"/>
    </source>
</evidence>
<sequence length="687" mass="79116">MKPQPFPVIAYNKFIGFADGNILSWCPTMDLLAISMNRMSIWVFRINGERIYSINNKSLILDISWNPNGKFFCVSGIDGFCKIYDSNSGKLTNTINSEQKSINLINWCCHKSLEEPGRFDNLFKVDVLANLPKLSLNNEISTNTNASNTNGNNNNYQLDVINDTEGLLSFMITIRSHSELSITFNGLFTVDSIKCPEHLKFVCHADNSDLLNQYFLINNQRDASLYLLKMFLDIPDSDYLRNYLMEIIQQSCKIKSIMNYINEQLVLLNEEVKPFIQLFDRHLSNLKDSLYSNVDLTTNFPTDQELKCKVINSLFDLLLTGLIPTNLKDFWLNQLGERGLKKLSKTGNSIYDLIRKVCFNQLVSSLERLLIILNLLQGLVKWLESMEIGNNGMNGYLGLDLESINSLVVLTKELLKYFYQLIWDVNEEQKLFNEFINWVKIGVIDKLAKEDDIDSYYKSLHVNYKTSNLIKYFNKYLFKSKLFNYFEIKLPMNELLLQDAVETNLMEKFIELENVVESNLLINVKDYIKSIVKFNNLIPLNISSTHIEKMKIFSGSNFGVISCINNEESTLSLIKFSLSSSDIQSRTIKLQDPIITYEIIDESKILLLINSSPKYYLESFNFEDVILQDASVISYASISPINRNMFNGNAINRVSEPKYLAINSDKSRRIGCLLDSNKQNYIVFELK</sequence>